<evidence type="ECO:0000256" key="2">
    <source>
        <dbReference type="ARBA" id="ARBA00022679"/>
    </source>
</evidence>
<keyword evidence="3 5" id="KW-0949">S-adenosyl-L-methionine</keyword>
<dbReference type="CDD" id="cd02440">
    <property type="entry name" value="AdoMet_MTases"/>
    <property type="match status" value="1"/>
</dbReference>
<evidence type="ECO:0000256" key="4">
    <source>
        <dbReference type="ARBA" id="ARBA00048391"/>
    </source>
</evidence>
<dbReference type="InterPro" id="IPR002052">
    <property type="entry name" value="DNA_methylase_N6_adenine_CS"/>
</dbReference>
<dbReference type="OrthoDB" id="9800643at2"/>
<evidence type="ECO:0000259" key="6">
    <source>
        <dbReference type="Pfam" id="PF05175"/>
    </source>
</evidence>
<comment type="caution">
    <text evidence="5">Lacks conserved residue(s) required for the propagation of feature annotation.</text>
</comment>
<dbReference type="PATRIC" id="fig|1379739.3.peg.440"/>
<evidence type="ECO:0000256" key="3">
    <source>
        <dbReference type="ARBA" id="ARBA00022691"/>
    </source>
</evidence>
<organism evidence="8 9">
    <name type="scientific">Clostridium botulinum B2 450</name>
    <dbReference type="NCBI Taxonomy" id="1379739"/>
    <lineage>
        <taxon>Bacteria</taxon>
        <taxon>Bacillati</taxon>
        <taxon>Bacillota</taxon>
        <taxon>Clostridia</taxon>
        <taxon>Eubacteriales</taxon>
        <taxon>Clostridiaceae</taxon>
        <taxon>Clostridium</taxon>
    </lineage>
</organism>
<name>A0A0D1BYP7_CLOBO</name>
<dbReference type="EC" id="2.1.1.297" evidence="5"/>
<keyword evidence="1 5" id="KW-0489">Methyltransferase</keyword>
<dbReference type="PANTHER" id="PTHR18895">
    <property type="entry name" value="HEMK METHYLTRANSFERASE"/>
    <property type="match status" value="1"/>
</dbReference>
<dbReference type="InterPro" id="IPR050320">
    <property type="entry name" value="N5-glutamine_MTase"/>
</dbReference>
<dbReference type="InterPro" id="IPR007848">
    <property type="entry name" value="Small_mtfrase_dom"/>
</dbReference>
<dbReference type="InterPro" id="IPR029063">
    <property type="entry name" value="SAM-dependent_MTases_sf"/>
</dbReference>
<protein>
    <recommendedName>
        <fullName evidence="5">Release factor glutamine methyltransferase</fullName>
        <shortName evidence="5">RF MTase</shortName>
        <ecNumber evidence="5">2.1.1.297</ecNumber>
    </recommendedName>
    <alternativeName>
        <fullName evidence="5">N5-glutamine methyltransferase PrmC</fullName>
    </alternativeName>
    <alternativeName>
        <fullName evidence="5">Protein-(glutamine-N5) MTase PrmC</fullName>
    </alternativeName>
    <alternativeName>
        <fullName evidence="5">Protein-glutamine N-methyltransferase PrmC</fullName>
    </alternativeName>
</protein>
<proteinExistence type="inferred from homology"/>
<dbReference type="HAMAP" id="MF_02126">
    <property type="entry name" value="RF_methyltr_PrmC"/>
    <property type="match status" value="1"/>
</dbReference>
<dbReference type="RefSeq" id="WP_042385933.1">
    <property type="nucleotide sequence ID" value="NZ_JXSU01000006.1"/>
</dbReference>
<dbReference type="Pfam" id="PF17827">
    <property type="entry name" value="PrmC_N"/>
    <property type="match status" value="1"/>
</dbReference>
<dbReference type="PROSITE" id="PS00092">
    <property type="entry name" value="N6_MTASE"/>
    <property type="match status" value="1"/>
</dbReference>
<feature type="binding site" evidence="5">
    <location>
        <position position="189"/>
    </location>
    <ligand>
        <name>S-adenosyl-L-methionine</name>
        <dbReference type="ChEBI" id="CHEBI:59789"/>
    </ligand>
</feature>
<feature type="domain" description="Release factor glutamine methyltransferase N-terminal" evidence="7">
    <location>
        <begin position="6"/>
        <end position="75"/>
    </location>
</feature>
<feature type="binding site" evidence="5">
    <location>
        <begin position="189"/>
        <end position="192"/>
    </location>
    <ligand>
        <name>substrate</name>
    </ligand>
</feature>
<comment type="caution">
    <text evidence="8">The sequence shown here is derived from an EMBL/GenBank/DDBJ whole genome shotgun (WGS) entry which is preliminary data.</text>
</comment>
<dbReference type="HOGENOM" id="CLU_018398_3_2_9"/>
<dbReference type="PRINTS" id="PR00507">
    <property type="entry name" value="N12N6MTFRASE"/>
</dbReference>
<accession>A0A0D1BYP7</accession>
<dbReference type="EMBL" id="JXSU01000006">
    <property type="protein sequence ID" value="KIS25132.1"/>
    <property type="molecule type" value="Genomic_DNA"/>
</dbReference>
<dbReference type="NCBIfam" id="TIGR03534">
    <property type="entry name" value="RF_mod_PrmC"/>
    <property type="match status" value="1"/>
</dbReference>
<comment type="function">
    <text evidence="5">Methylates the class 1 translation termination release factors RF1/PrfA and RF2/PrfB on the glutamine residue of the universally conserved GGQ motif.</text>
</comment>
<evidence type="ECO:0000313" key="8">
    <source>
        <dbReference type="EMBL" id="KIS25132.1"/>
    </source>
</evidence>
<dbReference type="InterPro" id="IPR040758">
    <property type="entry name" value="PrmC_N"/>
</dbReference>
<evidence type="ECO:0000256" key="5">
    <source>
        <dbReference type="HAMAP-Rule" id="MF_02126"/>
    </source>
</evidence>
<dbReference type="InterPro" id="IPR004556">
    <property type="entry name" value="HemK-like"/>
</dbReference>
<dbReference type="SUPFAM" id="SSF53335">
    <property type="entry name" value="S-adenosyl-L-methionine-dependent methyltransferases"/>
    <property type="match status" value="1"/>
</dbReference>
<comment type="catalytic activity">
    <reaction evidence="4 5">
        <text>L-glutaminyl-[peptide chain release factor] + S-adenosyl-L-methionine = N(5)-methyl-L-glutaminyl-[peptide chain release factor] + S-adenosyl-L-homocysteine + H(+)</text>
        <dbReference type="Rhea" id="RHEA:42896"/>
        <dbReference type="Rhea" id="RHEA-COMP:10271"/>
        <dbReference type="Rhea" id="RHEA-COMP:10272"/>
        <dbReference type="ChEBI" id="CHEBI:15378"/>
        <dbReference type="ChEBI" id="CHEBI:30011"/>
        <dbReference type="ChEBI" id="CHEBI:57856"/>
        <dbReference type="ChEBI" id="CHEBI:59789"/>
        <dbReference type="ChEBI" id="CHEBI:61891"/>
        <dbReference type="EC" id="2.1.1.297"/>
    </reaction>
</comment>
<dbReference type="GO" id="GO:0102559">
    <property type="term" value="F:peptide chain release factor N(5)-glutamine methyltransferase activity"/>
    <property type="evidence" value="ECO:0007669"/>
    <property type="project" value="UniProtKB-EC"/>
</dbReference>
<dbReference type="AlphaFoldDB" id="A0A0D1BYP7"/>
<dbReference type="InterPro" id="IPR019874">
    <property type="entry name" value="RF_methyltr_PrmC"/>
</dbReference>
<evidence type="ECO:0000259" key="7">
    <source>
        <dbReference type="Pfam" id="PF17827"/>
    </source>
</evidence>
<dbReference type="PANTHER" id="PTHR18895:SF74">
    <property type="entry name" value="MTRF1L RELEASE FACTOR GLUTAMINE METHYLTRANSFERASE"/>
    <property type="match status" value="1"/>
</dbReference>
<reference evidence="8 9" key="1">
    <citation type="submission" date="2014-06" db="EMBL/GenBank/DDBJ databases">
        <title>Genome characterization of distinct group I Clostridium botulinum lineages.</title>
        <authorList>
            <person name="Giordani F."/>
            <person name="Anselmo A."/>
            <person name="Fillo S."/>
            <person name="Palozzi A.M."/>
            <person name="Fortunato A."/>
            <person name="Gentile B."/>
            <person name="Ciammaruconi A."/>
            <person name="Anniballi F."/>
            <person name="De Medici D."/>
            <person name="Lista F."/>
        </authorList>
    </citation>
    <scope>NUCLEOTIDE SEQUENCE [LARGE SCALE GENOMIC DNA]</scope>
    <source>
        <strain evidence="8 9">B2 450</strain>
    </source>
</reference>
<feature type="domain" description="Methyltransferase small" evidence="6">
    <location>
        <begin position="104"/>
        <end position="195"/>
    </location>
</feature>
<comment type="similarity">
    <text evidence="5">Belongs to the protein N5-glutamine methyltransferase family. PrmC subfamily.</text>
</comment>
<dbReference type="Proteomes" id="UP000032250">
    <property type="component" value="Unassembled WGS sequence"/>
</dbReference>
<dbReference type="Gene3D" id="1.10.8.10">
    <property type="entry name" value="DNA helicase RuvA subunit, C-terminal domain"/>
    <property type="match status" value="1"/>
</dbReference>
<dbReference type="NCBIfam" id="TIGR00536">
    <property type="entry name" value="hemK_fam"/>
    <property type="match status" value="1"/>
</dbReference>
<keyword evidence="2 5" id="KW-0808">Transferase</keyword>
<dbReference type="Gene3D" id="3.40.50.150">
    <property type="entry name" value="Vaccinia Virus protein VP39"/>
    <property type="match status" value="1"/>
</dbReference>
<dbReference type="GO" id="GO:0032259">
    <property type="term" value="P:methylation"/>
    <property type="evidence" value="ECO:0007669"/>
    <property type="project" value="UniProtKB-KW"/>
</dbReference>
<dbReference type="GO" id="GO:0003676">
    <property type="term" value="F:nucleic acid binding"/>
    <property type="evidence" value="ECO:0007669"/>
    <property type="project" value="InterPro"/>
</dbReference>
<evidence type="ECO:0000256" key="1">
    <source>
        <dbReference type="ARBA" id="ARBA00022603"/>
    </source>
</evidence>
<evidence type="ECO:0000313" key="9">
    <source>
        <dbReference type="Proteomes" id="UP000032250"/>
    </source>
</evidence>
<sequence length="283" mass="32648">MLLKDLLVEGYGILKKESIDSYQIDTQLLLGKTLKKDRLFILTNPDYHIKEEEKKKYFQLIDLRKNKMPMKYILGTTEFMGLDFNIKKGVLIPRPDTEILVETVLEEIKNKNYKQICDVCCGSGIIGITIGYTLNNTEIICYDIEDVPYNTTKENILKHNLQDRIKVLKSDLLTEAIKGKRKFDIIVSNPPYIREDVIETLMDDVKKYEPFEALCGGKDGLFFYEGIIKQSLEVLNDGGTIAFEIGYDQKIQVSHILHEYGFKDILCIKDLAGKDRVIKARKY</sequence>
<gene>
    <name evidence="5" type="primary">prmC</name>
    <name evidence="8" type="ORF">N495_00705</name>
</gene>
<dbReference type="Pfam" id="PF05175">
    <property type="entry name" value="MTS"/>
    <property type="match status" value="1"/>
</dbReference>
<feature type="binding site" evidence="5">
    <location>
        <position position="143"/>
    </location>
    <ligand>
        <name>S-adenosyl-L-methionine</name>
        <dbReference type="ChEBI" id="CHEBI:59789"/>
    </ligand>
</feature>